<organism evidence="1 2">
    <name type="scientific">Veronia pacifica</name>
    <dbReference type="NCBI Taxonomy" id="1080227"/>
    <lineage>
        <taxon>Bacteria</taxon>
        <taxon>Pseudomonadati</taxon>
        <taxon>Pseudomonadota</taxon>
        <taxon>Gammaproteobacteria</taxon>
        <taxon>Vibrionales</taxon>
        <taxon>Vibrionaceae</taxon>
        <taxon>Veronia</taxon>
    </lineage>
</organism>
<evidence type="ECO:0000313" key="2">
    <source>
        <dbReference type="Proteomes" id="UP000094936"/>
    </source>
</evidence>
<evidence type="ECO:0000313" key="1">
    <source>
        <dbReference type="EMBL" id="ODA36320.1"/>
    </source>
</evidence>
<dbReference type="STRING" id="1080227.A8L45_01370"/>
<name>A0A1C3ESU8_9GAMM</name>
<dbReference type="Pfam" id="PF10679">
    <property type="entry name" value="DUF2491"/>
    <property type="match status" value="1"/>
</dbReference>
<proteinExistence type="predicted"/>
<comment type="caution">
    <text evidence="1">The sequence shown here is derived from an EMBL/GenBank/DDBJ whole genome shotgun (WGS) entry which is preliminary data.</text>
</comment>
<gene>
    <name evidence="1" type="ORF">A8L45_01370</name>
</gene>
<keyword evidence="2" id="KW-1185">Reference proteome</keyword>
<accession>A0A1C3ESU8</accession>
<dbReference type="AlphaFoldDB" id="A0A1C3ESU8"/>
<dbReference type="EMBL" id="LYBM01000001">
    <property type="protein sequence ID" value="ODA36320.1"/>
    <property type="molecule type" value="Genomic_DNA"/>
</dbReference>
<sequence length="210" mass="23563">MSDSKHKQASGESAIPQVLGFTLGAVVNVDRVRLAILEDDLTFENASASQTILAVGVVPLGEGTRVIRYYTDDDGFFQILQQGTQDSGVKEISLWYFFDNTPIDTDSRWDTVLADEVVTPERHYELDGNQFDAYWGHERPVAMTETTYTSDGQKTETDQFVMLYSRDISDGLTEELMIAAEEKGSEMGFERIVARSTGIQLKRNHFKVMA</sequence>
<evidence type="ECO:0008006" key="3">
    <source>
        <dbReference type="Google" id="ProtNLM"/>
    </source>
</evidence>
<dbReference type="Proteomes" id="UP000094936">
    <property type="component" value="Unassembled WGS sequence"/>
</dbReference>
<dbReference type="InterPro" id="IPR019621">
    <property type="entry name" value="DUF2491"/>
</dbReference>
<reference evidence="1 2" key="1">
    <citation type="submission" date="2016-05" db="EMBL/GenBank/DDBJ databases">
        <title>Genomic Taxonomy of the Vibrionaceae.</title>
        <authorList>
            <person name="Gomez-Gil B."/>
            <person name="Enciso-Ibarra J."/>
        </authorList>
    </citation>
    <scope>NUCLEOTIDE SEQUENCE [LARGE SCALE GENOMIC DNA]</scope>
    <source>
        <strain evidence="1 2">CAIM 1920</strain>
    </source>
</reference>
<protein>
    <recommendedName>
        <fullName evidence="3">DUF2491 domain-containing protein</fullName>
    </recommendedName>
</protein>